<organism evidence="1 2">
    <name type="scientific">Fusarium decemcellulare</name>
    <dbReference type="NCBI Taxonomy" id="57161"/>
    <lineage>
        <taxon>Eukaryota</taxon>
        <taxon>Fungi</taxon>
        <taxon>Dikarya</taxon>
        <taxon>Ascomycota</taxon>
        <taxon>Pezizomycotina</taxon>
        <taxon>Sordariomycetes</taxon>
        <taxon>Hypocreomycetidae</taxon>
        <taxon>Hypocreales</taxon>
        <taxon>Nectriaceae</taxon>
        <taxon>Fusarium</taxon>
        <taxon>Fusarium decemcellulare species complex</taxon>
    </lineage>
</organism>
<protein>
    <submittedName>
        <fullName evidence="1">Uncharacterized protein</fullName>
    </submittedName>
</protein>
<gene>
    <name evidence="1" type="ORF">NM208_g5465</name>
</gene>
<reference evidence="1" key="1">
    <citation type="submission" date="2022-08" db="EMBL/GenBank/DDBJ databases">
        <title>Genome Sequence of Fusarium decemcellulare.</title>
        <authorList>
            <person name="Buettner E."/>
        </authorList>
    </citation>
    <scope>NUCLEOTIDE SEQUENCE</scope>
    <source>
        <strain evidence="1">Babe19</strain>
    </source>
</reference>
<evidence type="ECO:0000313" key="2">
    <source>
        <dbReference type="Proteomes" id="UP001148629"/>
    </source>
</evidence>
<dbReference type="EMBL" id="JANRMS010000457">
    <property type="protein sequence ID" value="KAJ3539510.1"/>
    <property type="molecule type" value="Genomic_DNA"/>
</dbReference>
<keyword evidence="2" id="KW-1185">Reference proteome</keyword>
<dbReference type="Proteomes" id="UP001148629">
    <property type="component" value="Unassembled WGS sequence"/>
</dbReference>
<name>A0ACC1SGY3_9HYPO</name>
<accession>A0ACC1SGY3</accession>
<proteinExistence type="predicted"/>
<comment type="caution">
    <text evidence="1">The sequence shown here is derived from an EMBL/GenBank/DDBJ whole genome shotgun (WGS) entry which is preliminary data.</text>
</comment>
<evidence type="ECO:0000313" key="1">
    <source>
        <dbReference type="EMBL" id="KAJ3539510.1"/>
    </source>
</evidence>
<sequence length="294" mass="33618">MDGHVHQYLANLQTSEAQAEATTYLLSQQVQTMEAFLFGRQTAQQAAESLTRAVVDATTPFDTDDRMRALWSFINMTAVGIPGKQDQVIQLLRTIRTLPPLKVPKEGYGTGWVFLEDDEAWSQLPNWANDWADSINHFENCFFDGYPGQSQEQGISDWNAAVSYSARLSNTRDTELVGDWFFLLRSLACVVRVLDVEPGQHCENIKRELRAAVQIFIHAAAQVLERSKAEDKLIAIALHVEKPELTWNSDLYKLSLERWAHWKNRWAILKSRVELNQKERELVDLALNAMNRVE</sequence>